<dbReference type="AlphaFoldDB" id="A0A310S652"/>
<proteinExistence type="predicted"/>
<reference evidence="1 2" key="1">
    <citation type="submission" date="2015-07" db="EMBL/GenBank/DDBJ databases">
        <title>The genome of Eufriesea mexicana.</title>
        <authorList>
            <person name="Pan H."/>
            <person name="Kapheim K."/>
        </authorList>
    </citation>
    <scope>NUCLEOTIDE SEQUENCE [LARGE SCALE GENOMIC DNA]</scope>
    <source>
        <strain evidence="1">0111107269</strain>
        <tissue evidence="1">Whole body</tissue>
    </source>
</reference>
<organism evidence="1 2">
    <name type="scientific">Eufriesea mexicana</name>
    <dbReference type="NCBI Taxonomy" id="516756"/>
    <lineage>
        <taxon>Eukaryota</taxon>
        <taxon>Metazoa</taxon>
        <taxon>Ecdysozoa</taxon>
        <taxon>Arthropoda</taxon>
        <taxon>Hexapoda</taxon>
        <taxon>Insecta</taxon>
        <taxon>Pterygota</taxon>
        <taxon>Neoptera</taxon>
        <taxon>Endopterygota</taxon>
        <taxon>Hymenoptera</taxon>
        <taxon>Apocrita</taxon>
        <taxon>Aculeata</taxon>
        <taxon>Apoidea</taxon>
        <taxon>Anthophila</taxon>
        <taxon>Apidae</taxon>
        <taxon>Eufriesea</taxon>
    </lineage>
</organism>
<dbReference type="OrthoDB" id="7669464at2759"/>
<accession>A0A310S652</accession>
<protein>
    <submittedName>
        <fullName evidence="1">Uncharacterized protein</fullName>
    </submittedName>
</protein>
<sequence length="51" mass="6129">MLKENEIIVHKNEEEIFIGKMYNNGLYISREEQEADRVAQKIGESMYREHD</sequence>
<evidence type="ECO:0000313" key="1">
    <source>
        <dbReference type="EMBL" id="OAD53104.1"/>
    </source>
</evidence>
<gene>
    <name evidence="1" type="ORF">WN48_10805</name>
</gene>
<name>A0A310S652_9HYME</name>
<keyword evidence="2" id="KW-1185">Reference proteome</keyword>
<dbReference type="EMBL" id="KQ768560">
    <property type="protein sequence ID" value="OAD53104.1"/>
    <property type="molecule type" value="Genomic_DNA"/>
</dbReference>
<evidence type="ECO:0000313" key="2">
    <source>
        <dbReference type="Proteomes" id="UP000250275"/>
    </source>
</evidence>
<dbReference type="Proteomes" id="UP000250275">
    <property type="component" value="Unassembled WGS sequence"/>
</dbReference>